<reference evidence="2 3" key="1">
    <citation type="journal article" date="2015" name="Environ. Microbiol.">
        <title>Genome analyses suggest the presence of polyploidy and recent human-driven expansions in eight global populations of the honeybee pathogen Nosema ceranae.</title>
        <authorList>
            <person name="Pelin A."/>
            <person name="Selman M."/>
            <person name="Aris-Brosou S."/>
            <person name="Farinelli L."/>
            <person name="Corradi N."/>
        </authorList>
    </citation>
    <scope>NUCLEOTIDE SEQUENCE [LARGE SCALE GENOMIC DNA]</scope>
    <source>
        <strain evidence="2 3">PA08 1199</strain>
    </source>
</reference>
<proteinExistence type="predicted"/>
<feature type="transmembrane region" description="Helical" evidence="1">
    <location>
        <begin position="140"/>
        <end position="161"/>
    </location>
</feature>
<comment type="caution">
    <text evidence="2">The sequence shown here is derived from an EMBL/GenBank/DDBJ whole genome shotgun (WGS) entry which is preliminary data.</text>
</comment>
<evidence type="ECO:0000313" key="2">
    <source>
        <dbReference type="EMBL" id="KKO75469.1"/>
    </source>
</evidence>
<dbReference type="RefSeq" id="XP_024331211.1">
    <property type="nucleotide sequence ID" value="XM_024474397.1"/>
</dbReference>
<evidence type="ECO:0000313" key="3">
    <source>
        <dbReference type="Proteomes" id="UP000034350"/>
    </source>
</evidence>
<keyword evidence="1" id="KW-0812">Transmembrane</keyword>
<accession>A0A0F9ZD05</accession>
<name>A0A0F9ZD05_9MICR</name>
<organism evidence="2 3">
    <name type="scientific">Vairimorpha ceranae</name>
    <dbReference type="NCBI Taxonomy" id="40302"/>
    <lineage>
        <taxon>Eukaryota</taxon>
        <taxon>Fungi</taxon>
        <taxon>Fungi incertae sedis</taxon>
        <taxon>Microsporidia</taxon>
        <taxon>Nosematidae</taxon>
        <taxon>Vairimorpha</taxon>
    </lineage>
</organism>
<keyword evidence="1" id="KW-0472">Membrane</keyword>
<gene>
    <name evidence="2" type="ORF">AAJ76_2000026160</name>
</gene>
<evidence type="ECO:0000256" key="1">
    <source>
        <dbReference type="SAM" id="Phobius"/>
    </source>
</evidence>
<dbReference type="VEuPathDB" id="MicrosporidiaDB:NCER_101233"/>
<protein>
    <submittedName>
        <fullName evidence="2">Uncharacterized protein</fullName>
    </submittedName>
</protein>
<dbReference type="GeneID" id="36319314"/>
<dbReference type="AlphaFoldDB" id="A0A0F9ZD05"/>
<keyword evidence="1" id="KW-1133">Transmembrane helix</keyword>
<dbReference type="VEuPathDB" id="MicrosporidiaDB:G9O61_00g010180"/>
<dbReference type="Proteomes" id="UP000034350">
    <property type="component" value="Unassembled WGS sequence"/>
</dbReference>
<sequence>MKISTLDKKRNIVVFILLCYCYKCMVFVSINMLLYHKILVLATNESTAETSFSIENEHRRDSQQFFNLEEIEEETNQDKQTQETSDLLTNKSTVETLPGNKKKDGVDNQRLLESKKNKKKLNRDEKIEKNCKFLMKMLKVSIIIIIICFSVVGVFWFLAFISNHFGNIDKQNVYSSHSMLYMNTHHDQNKNINEISQIQNINGCNRRFLNENPPVNIYKNYHTEERCACSMILDSVYRLQNKNVRSLSSEEGAKFLKAMYKKGPFFAETLNINYFLCEHENHNSIKNFTSVWIKGWEFGKQKLDYFMSEELYLFYPQNLEFSNDTIKSDIIEVDKSVSKDYCHSNNNFDISFFYELFVKNFALSNTNLVIKTGSNFDEKNSFFAILKMWNAHLVNLFQQDQENKSYVPSFVQWMLGLEKIHSLLLNKSEELDSQQKIAIKNLNFVINQADKYKNLLEEYIKQRFGIQDSQLESFKRSDYRFERLLDIFFYGASHDLI</sequence>
<dbReference type="VEuPathDB" id="MicrosporidiaDB:AAJ76_2000026160"/>
<keyword evidence="3" id="KW-1185">Reference proteome</keyword>
<dbReference type="EMBL" id="JPQZ01000020">
    <property type="protein sequence ID" value="KKO75469.1"/>
    <property type="molecule type" value="Genomic_DNA"/>
</dbReference>
<feature type="transmembrane region" description="Helical" evidence="1">
    <location>
        <begin position="12"/>
        <end position="34"/>
    </location>
</feature>